<organism evidence="2 3">
    <name type="scientific">Solibaculum mannosilyticum</name>
    <dbReference type="NCBI Taxonomy" id="2780922"/>
    <lineage>
        <taxon>Bacteria</taxon>
        <taxon>Bacillati</taxon>
        <taxon>Bacillota</taxon>
        <taxon>Clostridia</taxon>
        <taxon>Eubacteriales</taxon>
        <taxon>Oscillospiraceae</taxon>
        <taxon>Solibaculum</taxon>
    </lineage>
</organism>
<dbReference type="Pfam" id="PF02811">
    <property type="entry name" value="PHP"/>
    <property type="match status" value="1"/>
</dbReference>
<feature type="domain" description="Polymerase/histidinol phosphatase N-terminal" evidence="1">
    <location>
        <begin position="4"/>
        <end position="69"/>
    </location>
</feature>
<dbReference type="InterPro" id="IPR052018">
    <property type="entry name" value="PHP_domain"/>
</dbReference>
<evidence type="ECO:0000313" key="2">
    <source>
        <dbReference type="EMBL" id="BCI59546.1"/>
    </source>
</evidence>
<dbReference type="InterPro" id="IPR016195">
    <property type="entry name" value="Pol/histidinol_Pase-like"/>
</dbReference>
<dbReference type="GO" id="GO:0035312">
    <property type="term" value="F:5'-3' DNA exonuclease activity"/>
    <property type="evidence" value="ECO:0007669"/>
    <property type="project" value="TreeGrafter"/>
</dbReference>
<protein>
    <submittedName>
        <fullName evidence="2">Phosphatase</fullName>
    </submittedName>
</protein>
<dbReference type="SUPFAM" id="SSF89550">
    <property type="entry name" value="PHP domain-like"/>
    <property type="match status" value="1"/>
</dbReference>
<dbReference type="PANTHER" id="PTHR42924:SF3">
    <property type="entry name" value="POLYMERASE_HISTIDINOL PHOSPHATASE N-TERMINAL DOMAIN-CONTAINING PROTEIN"/>
    <property type="match status" value="1"/>
</dbReference>
<evidence type="ECO:0000259" key="1">
    <source>
        <dbReference type="SMART" id="SM00481"/>
    </source>
</evidence>
<dbReference type="PANTHER" id="PTHR42924">
    <property type="entry name" value="EXONUCLEASE"/>
    <property type="match status" value="1"/>
</dbReference>
<dbReference type="SMART" id="SM00481">
    <property type="entry name" value="POLIIIAc"/>
    <property type="match status" value="1"/>
</dbReference>
<name>A0A7I8CYS5_9FIRM</name>
<keyword evidence="3" id="KW-1185">Reference proteome</keyword>
<gene>
    <name evidence="2" type="ORF">C12CBH8_01850</name>
</gene>
<dbReference type="Proteomes" id="UP000593890">
    <property type="component" value="Chromosome"/>
</dbReference>
<dbReference type="AlphaFoldDB" id="A0A7I8CYS5"/>
<dbReference type="GO" id="GO:0004534">
    <property type="term" value="F:5'-3' RNA exonuclease activity"/>
    <property type="evidence" value="ECO:0007669"/>
    <property type="project" value="TreeGrafter"/>
</dbReference>
<dbReference type="InterPro" id="IPR004013">
    <property type="entry name" value="PHP_dom"/>
</dbReference>
<proteinExistence type="predicted"/>
<evidence type="ECO:0000313" key="3">
    <source>
        <dbReference type="Proteomes" id="UP000593890"/>
    </source>
</evidence>
<sequence length="276" mass="31321">MQVGDLHCHTRLSDGSLPPEDLVRLGQRLKLDVIAITDHDTLAGCRQAKDLEKGRQIRVIPGAEFSCVDEKRGRKVHLLCYGPKKLQVLEPICQEIGRRRREAVHQMIEKVAAHYPITQEMVERYAKDSTCVYKTHIMEALMDLGYDVEAYGVLFRQLFHQKTGAYLVTPRFPSAFEMLSLIHEAGGTAVLAHPEIYDSLEVLEELIEEGLDGVEVWHPRNSPATRQHLLERAKEHRLLTTGGSDFHGRFRGEAVPLGTCTTPEQSLRQLLDRVER</sequence>
<dbReference type="EMBL" id="AP023321">
    <property type="protein sequence ID" value="BCI59546.1"/>
    <property type="molecule type" value="Genomic_DNA"/>
</dbReference>
<dbReference type="RefSeq" id="WP_099323079.1">
    <property type="nucleotide sequence ID" value="NZ_AP023321.1"/>
</dbReference>
<dbReference type="Gene3D" id="3.20.20.140">
    <property type="entry name" value="Metal-dependent hydrolases"/>
    <property type="match status" value="1"/>
</dbReference>
<dbReference type="CDD" id="cd07438">
    <property type="entry name" value="PHP_HisPPase_AMP"/>
    <property type="match status" value="1"/>
</dbReference>
<reference evidence="3" key="1">
    <citation type="submission" date="2020-07" db="EMBL/GenBank/DDBJ databases">
        <title>Complete genome sequencing of Clostridia bacterium strain 12CBH8.</title>
        <authorList>
            <person name="Sakamoto M."/>
            <person name="Murakami T."/>
            <person name="Mori H."/>
        </authorList>
    </citation>
    <scope>NUCLEOTIDE SEQUENCE [LARGE SCALE GENOMIC DNA]</scope>
    <source>
        <strain evidence="3">12CBH8</strain>
    </source>
</reference>
<dbReference type="KEGG" id="sman:C12CBH8_01850"/>
<accession>A0A7I8CYS5</accession>
<dbReference type="Gene3D" id="1.10.150.650">
    <property type="match status" value="1"/>
</dbReference>
<dbReference type="InterPro" id="IPR003141">
    <property type="entry name" value="Pol/His_phosphatase_N"/>
</dbReference>